<keyword evidence="8" id="KW-1185">Reference proteome</keyword>
<evidence type="ECO:0000256" key="4">
    <source>
        <dbReference type="ARBA" id="ARBA00023004"/>
    </source>
</evidence>
<reference evidence="7 9" key="1">
    <citation type="journal article" date="2020" name="Stud. Mycol.">
        <title>101 Dothideomycetes genomes: a test case for predicting lifestyles and emergence of pathogens.</title>
        <authorList>
            <person name="Haridas S."/>
            <person name="Albert R."/>
            <person name="Binder M."/>
            <person name="Bloem J."/>
            <person name="Labutti K."/>
            <person name="Salamov A."/>
            <person name="Andreopoulos B."/>
            <person name="Baker S."/>
            <person name="Barry K."/>
            <person name="Bills G."/>
            <person name="Bluhm B."/>
            <person name="Cannon C."/>
            <person name="Castanera R."/>
            <person name="Culley D."/>
            <person name="Daum C."/>
            <person name="Ezra D."/>
            <person name="Gonzalez J."/>
            <person name="Henrissat B."/>
            <person name="Kuo A."/>
            <person name="Liang C."/>
            <person name="Lipzen A."/>
            <person name="Lutzoni F."/>
            <person name="Magnuson J."/>
            <person name="Mondo S."/>
            <person name="Nolan M."/>
            <person name="Ohm R."/>
            <person name="Pangilinan J."/>
            <person name="Park H.-J."/>
            <person name="Ramirez L."/>
            <person name="Alfaro M."/>
            <person name="Sun H."/>
            <person name="Tritt A."/>
            <person name="Yoshinaga Y."/>
            <person name="Zwiers L.-H."/>
            <person name="Turgeon B."/>
            <person name="Goodwin S."/>
            <person name="Spatafora J."/>
            <person name="Crous P."/>
            <person name="Grigoriev I."/>
        </authorList>
    </citation>
    <scope>NUCLEOTIDE SEQUENCE</scope>
    <source>
        <strain evidence="7 9">CBS 304.34</strain>
    </source>
</reference>
<accession>A0A6A6YLV5</accession>
<dbReference type="CDD" id="cd11065">
    <property type="entry name" value="CYP64-like"/>
    <property type="match status" value="1"/>
</dbReference>
<dbReference type="OrthoDB" id="1103324at2759"/>
<evidence type="ECO:0000256" key="3">
    <source>
        <dbReference type="ARBA" id="ARBA00023002"/>
    </source>
</evidence>
<evidence type="ECO:0000256" key="5">
    <source>
        <dbReference type="ARBA" id="ARBA00023033"/>
    </source>
</evidence>
<dbReference type="RefSeq" id="XP_033576820.1">
    <property type="nucleotide sequence ID" value="XM_033717801.1"/>
</dbReference>
<comment type="cofactor">
    <cofactor evidence="6">
        <name>heme</name>
        <dbReference type="ChEBI" id="CHEBI:30413"/>
    </cofactor>
</comment>
<dbReference type="PANTHER" id="PTHR46300:SF2">
    <property type="entry name" value="CYTOCHROME P450 MONOOXYGENASE ALNH-RELATED"/>
    <property type="match status" value="1"/>
</dbReference>
<dbReference type="AlphaFoldDB" id="A0A6A6YLV5"/>
<dbReference type="GO" id="GO:0016705">
    <property type="term" value="F:oxidoreductase activity, acting on paired donors, with incorporation or reduction of molecular oxygen"/>
    <property type="evidence" value="ECO:0007669"/>
    <property type="project" value="InterPro"/>
</dbReference>
<dbReference type="GO" id="GO:0004497">
    <property type="term" value="F:monooxygenase activity"/>
    <property type="evidence" value="ECO:0007669"/>
    <property type="project" value="UniProtKB-KW"/>
</dbReference>
<dbReference type="Pfam" id="PF00067">
    <property type="entry name" value="p450"/>
    <property type="match status" value="1"/>
</dbReference>
<keyword evidence="2 6" id="KW-0479">Metal-binding</keyword>
<keyword evidence="5" id="KW-0503">Monooxygenase</keyword>
<gene>
    <name evidence="7 9" type="ORF">BDZ99DRAFT_442209</name>
</gene>
<keyword evidence="4 6" id="KW-0408">Iron</keyword>
<dbReference type="PRINTS" id="PR00463">
    <property type="entry name" value="EP450I"/>
</dbReference>
<name>A0A6A6YLV5_9PEZI</name>
<sequence>MTPTTVSIILALLSYGIYRILQTGRRDPRMPKGPPTLPIIGNLHQIPMTGFYKQLREWGKEYKGIYSLKFGSTNVIVCADRKSVHDMVDKKGLMYADRPFSHVGHMITGGDHMVLSSNDPLTREKRKVTTHNLSPRNIDEKVAPIQESEITQLMFDFLEKPEDFYKHLRRVTSSIACTLVFGQRGATYDSFWGSLILSQFGECLEPGANPPVDEFPIFKYWPARLTPWPNWQTRALGSRDCFDRIWGKAREFVEERRRSGIKRDCVADQLLDTYEAKGFPFSQHAVNMLLGEMVEGGAETTSSSLLTVVLALAINPQYQEKARKEIDAVCGTERSPTWTDFKDLPYVNCIVKEGMRYRPVISSGLPHRNNAEDTYEGMLIPKDSMIFVPAWALHHNENNGYDDPDTFNPDRFLNHPKLANDYAGSPDYNMRDHYGYGAGRRMCPGIHLAERNQFRMVSKLLWAFEIREPLNEKGERVPLDPEAYESGLLHAPLPFKCDIKVRSQAHVDTIRREMAEARKFFAKWE</sequence>
<dbReference type="Gene3D" id="1.10.630.10">
    <property type="entry name" value="Cytochrome P450"/>
    <property type="match status" value="1"/>
</dbReference>
<dbReference type="InterPro" id="IPR001128">
    <property type="entry name" value="Cyt_P450"/>
</dbReference>
<evidence type="ECO:0000313" key="8">
    <source>
        <dbReference type="Proteomes" id="UP000504636"/>
    </source>
</evidence>
<evidence type="ECO:0000256" key="1">
    <source>
        <dbReference type="ARBA" id="ARBA00010617"/>
    </source>
</evidence>
<evidence type="ECO:0000256" key="2">
    <source>
        <dbReference type="ARBA" id="ARBA00022723"/>
    </source>
</evidence>
<dbReference type="PRINTS" id="PR00385">
    <property type="entry name" value="P450"/>
</dbReference>
<dbReference type="PANTHER" id="PTHR46300">
    <property type="entry name" value="P450, PUTATIVE (EUROFUNG)-RELATED-RELATED"/>
    <property type="match status" value="1"/>
</dbReference>
<organism evidence="7">
    <name type="scientific">Mytilinidion resinicola</name>
    <dbReference type="NCBI Taxonomy" id="574789"/>
    <lineage>
        <taxon>Eukaryota</taxon>
        <taxon>Fungi</taxon>
        <taxon>Dikarya</taxon>
        <taxon>Ascomycota</taxon>
        <taxon>Pezizomycotina</taxon>
        <taxon>Dothideomycetes</taxon>
        <taxon>Pleosporomycetidae</taxon>
        <taxon>Mytilinidiales</taxon>
        <taxon>Mytilinidiaceae</taxon>
        <taxon>Mytilinidion</taxon>
    </lineage>
</organism>
<dbReference type="Proteomes" id="UP000504636">
    <property type="component" value="Unplaced"/>
</dbReference>
<evidence type="ECO:0000256" key="6">
    <source>
        <dbReference type="PIRSR" id="PIRSR602401-1"/>
    </source>
</evidence>
<dbReference type="SUPFAM" id="SSF48264">
    <property type="entry name" value="Cytochrome P450"/>
    <property type="match status" value="1"/>
</dbReference>
<reference evidence="9" key="2">
    <citation type="submission" date="2020-04" db="EMBL/GenBank/DDBJ databases">
        <authorList>
            <consortium name="NCBI Genome Project"/>
        </authorList>
    </citation>
    <scope>NUCLEOTIDE SEQUENCE</scope>
    <source>
        <strain evidence="9">CBS 304.34</strain>
    </source>
</reference>
<protein>
    <submittedName>
        <fullName evidence="7 9">Cytochrome P450 oxidoreductase</fullName>
    </submittedName>
</protein>
<dbReference type="InterPro" id="IPR002401">
    <property type="entry name" value="Cyt_P450_E_grp-I"/>
</dbReference>
<keyword evidence="6" id="KW-0349">Heme</keyword>
<evidence type="ECO:0000313" key="7">
    <source>
        <dbReference type="EMBL" id="KAF2809856.1"/>
    </source>
</evidence>
<reference evidence="9" key="3">
    <citation type="submission" date="2025-04" db="UniProtKB">
        <authorList>
            <consortium name="RefSeq"/>
        </authorList>
    </citation>
    <scope>IDENTIFICATION</scope>
    <source>
        <strain evidence="9">CBS 304.34</strain>
    </source>
</reference>
<dbReference type="InterPro" id="IPR050364">
    <property type="entry name" value="Cytochrome_P450_fung"/>
</dbReference>
<evidence type="ECO:0000313" key="9">
    <source>
        <dbReference type="RefSeq" id="XP_033576820.1"/>
    </source>
</evidence>
<dbReference type="GO" id="GO:0005506">
    <property type="term" value="F:iron ion binding"/>
    <property type="evidence" value="ECO:0007669"/>
    <property type="project" value="InterPro"/>
</dbReference>
<feature type="binding site" description="axial binding residue" evidence="6">
    <location>
        <position position="443"/>
    </location>
    <ligand>
        <name>heme</name>
        <dbReference type="ChEBI" id="CHEBI:30413"/>
    </ligand>
    <ligandPart>
        <name>Fe</name>
        <dbReference type="ChEBI" id="CHEBI:18248"/>
    </ligandPart>
</feature>
<dbReference type="EMBL" id="MU003700">
    <property type="protein sequence ID" value="KAF2809856.1"/>
    <property type="molecule type" value="Genomic_DNA"/>
</dbReference>
<dbReference type="GeneID" id="54458694"/>
<keyword evidence="3" id="KW-0560">Oxidoreductase</keyword>
<dbReference type="GO" id="GO:0020037">
    <property type="term" value="F:heme binding"/>
    <property type="evidence" value="ECO:0007669"/>
    <property type="project" value="InterPro"/>
</dbReference>
<dbReference type="InterPro" id="IPR036396">
    <property type="entry name" value="Cyt_P450_sf"/>
</dbReference>
<proteinExistence type="inferred from homology"/>
<comment type="similarity">
    <text evidence="1">Belongs to the cytochrome P450 family.</text>
</comment>